<evidence type="ECO:0000313" key="2">
    <source>
        <dbReference type="EMBL" id="MFD1128415.1"/>
    </source>
</evidence>
<keyword evidence="1" id="KW-1133">Transmembrane helix</keyword>
<dbReference type="EMBL" id="JBHTKX010000001">
    <property type="protein sequence ID" value="MFD1128415.1"/>
    <property type="molecule type" value="Genomic_DNA"/>
</dbReference>
<feature type="transmembrane region" description="Helical" evidence="1">
    <location>
        <begin position="113"/>
        <end position="130"/>
    </location>
</feature>
<organism evidence="2 3">
    <name type="scientific">Paenibacillus provencensis</name>
    <dbReference type="NCBI Taxonomy" id="441151"/>
    <lineage>
        <taxon>Bacteria</taxon>
        <taxon>Bacillati</taxon>
        <taxon>Bacillota</taxon>
        <taxon>Bacilli</taxon>
        <taxon>Bacillales</taxon>
        <taxon>Paenibacillaceae</taxon>
        <taxon>Paenibacillus</taxon>
    </lineage>
</organism>
<evidence type="ECO:0000256" key="1">
    <source>
        <dbReference type="SAM" id="Phobius"/>
    </source>
</evidence>
<evidence type="ECO:0000313" key="3">
    <source>
        <dbReference type="Proteomes" id="UP001597169"/>
    </source>
</evidence>
<proteinExistence type="predicted"/>
<feature type="transmembrane region" description="Helical" evidence="1">
    <location>
        <begin position="53"/>
        <end position="78"/>
    </location>
</feature>
<reference evidence="3" key="1">
    <citation type="journal article" date="2019" name="Int. J. Syst. Evol. Microbiol.">
        <title>The Global Catalogue of Microorganisms (GCM) 10K type strain sequencing project: providing services to taxonomists for standard genome sequencing and annotation.</title>
        <authorList>
            <consortium name="The Broad Institute Genomics Platform"/>
            <consortium name="The Broad Institute Genome Sequencing Center for Infectious Disease"/>
            <person name="Wu L."/>
            <person name="Ma J."/>
        </authorList>
    </citation>
    <scope>NUCLEOTIDE SEQUENCE [LARGE SCALE GENOMIC DNA]</scope>
    <source>
        <strain evidence="3">CCUG 53519</strain>
    </source>
</reference>
<keyword evidence="3" id="KW-1185">Reference proteome</keyword>
<dbReference type="Proteomes" id="UP001597169">
    <property type="component" value="Unassembled WGS sequence"/>
</dbReference>
<comment type="caution">
    <text evidence="2">The sequence shown here is derived from an EMBL/GenBank/DDBJ whole genome shotgun (WGS) entry which is preliminary data.</text>
</comment>
<feature type="transmembrane region" description="Helical" evidence="1">
    <location>
        <begin position="12"/>
        <end position="33"/>
    </location>
</feature>
<dbReference type="RefSeq" id="WP_251583332.1">
    <property type="nucleotide sequence ID" value="NZ_JBHTKX010000001.1"/>
</dbReference>
<accession>A0ABW3Q2K7</accession>
<feature type="transmembrane region" description="Helical" evidence="1">
    <location>
        <begin position="90"/>
        <end position="107"/>
    </location>
</feature>
<keyword evidence="1" id="KW-0472">Membrane</keyword>
<keyword evidence="1" id="KW-0812">Transmembrane</keyword>
<sequence>MDSRASNKGESFNKFIIATIFISVLTVLLLYIFDRINPNNTFEGYFNSFSGFIVYFLGYLIPISLILFVVNFVMLVSYERFSEKAVYVKLTYYLIVIAVTSLVLYLLFRPDWLPYYLCSIIPPLIFAFILEKKFLLKEKAH</sequence>
<protein>
    <submittedName>
        <fullName evidence="2">Uncharacterized protein</fullName>
    </submittedName>
</protein>
<name>A0ABW3Q2K7_9BACL</name>
<gene>
    <name evidence="2" type="ORF">ACFQ3J_09550</name>
</gene>